<dbReference type="Proteomes" id="UP000233387">
    <property type="component" value="Unassembled WGS sequence"/>
</dbReference>
<dbReference type="AlphaFoldDB" id="A0A2N3IJ65"/>
<dbReference type="GO" id="GO:0005829">
    <property type="term" value="C:cytosol"/>
    <property type="evidence" value="ECO:0007669"/>
    <property type="project" value="TreeGrafter"/>
</dbReference>
<dbReference type="UniPathway" id="UPA00124"/>
<dbReference type="GO" id="GO:0019305">
    <property type="term" value="P:dTDP-rhamnose biosynthetic process"/>
    <property type="evidence" value="ECO:0007669"/>
    <property type="project" value="UniProtKB-UniPathway"/>
</dbReference>
<organism evidence="8 9">
    <name type="scientific">Raineya orbicola</name>
    <dbReference type="NCBI Taxonomy" id="2016530"/>
    <lineage>
        <taxon>Bacteria</taxon>
        <taxon>Pseudomonadati</taxon>
        <taxon>Bacteroidota</taxon>
        <taxon>Cytophagia</taxon>
        <taxon>Cytophagales</taxon>
        <taxon>Raineyaceae</taxon>
        <taxon>Raineya</taxon>
    </lineage>
</organism>
<dbReference type="InterPro" id="IPR029903">
    <property type="entry name" value="RmlD-like-bd"/>
</dbReference>
<keyword evidence="6" id="KW-0521">NADP</keyword>
<proteinExistence type="inferred from homology"/>
<dbReference type="Pfam" id="PF04321">
    <property type="entry name" value="RmlD_sub_bind"/>
    <property type="match status" value="1"/>
</dbReference>
<evidence type="ECO:0000256" key="2">
    <source>
        <dbReference type="ARBA" id="ARBA00010944"/>
    </source>
</evidence>
<gene>
    <name evidence="8" type="ORF">Rain11_0574</name>
</gene>
<evidence type="ECO:0000313" key="9">
    <source>
        <dbReference type="Proteomes" id="UP000233387"/>
    </source>
</evidence>
<sequence length="305" mass="34390">MKTILITGSNGLLGQKLIHLLASQKEFRFVATARGQNRVILDKPFEFASMDITNPEQIQEVFARYQPHILIHTAAMTQVDDCEKDHENCLLQNVTAVKYLVQTAEKYNTFFIHLSTDFIFDGTAGPYDEEAQPNPISFYGNSKWEAEKIIQNSSLQWAIARTVLVYGIAQDMSRSNIVLWVKKSLEEGKKIKVVDDQWRTPTLAEDLAKGCFLIAQKQATGIFNISGKDLLTPYQMALATADFFGLDKTLIERADSTTFTQPARRPPRTGFIIEKARKILGYEPHSFQEGLAILAQQLAKQQNSV</sequence>
<dbReference type="PANTHER" id="PTHR10491">
    <property type="entry name" value="DTDP-4-DEHYDRORHAMNOSE REDUCTASE"/>
    <property type="match status" value="1"/>
</dbReference>
<dbReference type="Gene3D" id="3.40.50.720">
    <property type="entry name" value="NAD(P)-binding Rossmann-like Domain"/>
    <property type="match status" value="1"/>
</dbReference>
<reference evidence="8 9" key="1">
    <citation type="submission" date="2017-06" db="EMBL/GenBank/DDBJ databases">
        <title>Raineya orbicola gen. nov., sp. nov. a slightly thermophilic bacterium of the phylum Bacteroidetes and the description of Raineyaceae fam. nov.</title>
        <authorList>
            <person name="Albuquerque L."/>
            <person name="Polonia A.R.M."/>
            <person name="Barroso C."/>
            <person name="Froufe H.J.C."/>
            <person name="Lage O."/>
            <person name="Lobo-Da-Cunha A."/>
            <person name="Egas C."/>
            <person name="Da Costa M.S."/>
        </authorList>
    </citation>
    <scope>NUCLEOTIDE SEQUENCE [LARGE SCALE GENOMIC DNA]</scope>
    <source>
        <strain evidence="8 9">SPSPC-11</strain>
    </source>
</reference>
<dbReference type="EMBL" id="NKXO01000007">
    <property type="protein sequence ID" value="PKQ70346.1"/>
    <property type="molecule type" value="Genomic_DNA"/>
</dbReference>
<comment type="function">
    <text evidence="6">Catalyzes the reduction of dTDP-6-deoxy-L-lyxo-4-hexulose to yield dTDP-L-rhamnose.</text>
</comment>
<keyword evidence="9" id="KW-1185">Reference proteome</keyword>
<dbReference type="PANTHER" id="PTHR10491:SF4">
    <property type="entry name" value="METHIONINE ADENOSYLTRANSFERASE 2 SUBUNIT BETA"/>
    <property type="match status" value="1"/>
</dbReference>
<name>A0A2N3IJ65_9BACT</name>
<dbReference type="EC" id="1.1.1.133" evidence="3 6"/>
<comment type="catalytic activity">
    <reaction evidence="5">
        <text>dTDP-beta-L-rhamnose + NADP(+) = dTDP-4-dehydro-beta-L-rhamnose + NADPH + H(+)</text>
        <dbReference type="Rhea" id="RHEA:21796"/>
        <dbReference type="ChEBI" id="CHEBI:15378"/>
        <dbReference type="ChEBI" id="CHEBI:57510"/>
        <dbReference type="ChEBI" id="CHEBI:57783"/>
        <dbReference type="ChEBI" id="CHEBI:58349"/>
        <dbReference type="ChEBI" id="CHEBI:62830"/>
        <dbReference type="EC" id="1.1.1.133"/>
    </reaction>
</comment>
<dbReference type="OrthoDB" id="9803892at2"/>
<evidence type="ECO:0000256" key="4">
    <source>
        <dbReference type="ARBA" id="ARBA00017099"/>
    </source>
</evidence>
<accession>A0A2N3IJ65</accession>
<evidence type="ECO:0000256" key="5">
    <source>
        <dbReference type="ARBA" id="ARBA00048200"/>
    </source>
</evidence>
<dbReference type="CDD" id="cd05254">
    <property type="entry name" value="dTDP_HR_like_SDR_e"/>
    <property type="match status" value="1"/>
</dbReference>
<dbReference type="InterPro" id="IPR036291">
    <property type="entry name" value="NAD(P)-bd_dom_sf"/>
</dbReference>
<evidence type="ECO:0000256" key="1">
    <source>
        <dbReference type="ARBA" id="ARBA00004781"/>
    </source>
</evidence>
<keyword evidence="6" id="KW-0560">Oxidoreductase</keyword>
<evidence type="ECO:0000313" key="8">
    <source>
        <dbReference type="EMBL" id="PKQ70346.1"/>
    </source>
</evidence>
<dbReference type="SUPFAM" id="SSF51735">
    <property type="entry name" value="NAD(P)-binding Rossmann-fold domains"/>
    <property type="match status" value="1"/>
</dbReference>
<protein>
    <recommendedName>
        <fullName evidence="4 6">dTDP-4-dehydrorhamnose reductase</fullName>
        <ecNumber evidence="3 6">1.1.1.133</ecNumber>
    </recommendedName>
</protein>
<comment type="pathway">
    <text evidence="1 6">Carbohydrate biosynthesis; dTDP-L-rhamnose biosynthesis.</text>
</comment>
<dbReference type="RefSeq" id="WP_101357834.1">
    <property type="nucleotide sequence ID" value="NZ_NKXO01000007.1"/>
</dbReference>
<dbReference type="InterPro" id="IPR005913">
    <property type="entry name" value="dTDP_dehydrorham_reduct"/>
</dbReference>
<evidence type="ECO:0000256" key="6">
    <source>
        <dbReference type="RuleBase" id="RU364082"/>
    </source>
</evidence>
<evidence type="ECO:0000256" key="3">
    <source>
        <dbReference type="ARBA" id="ARBA00012929"/>
    </source>
</evidence>
<comment type="similarity">
    <text evidence="2 6">Belongs to the dTDP-4-dehydrorhamnose reductase family.</text>
</comment>
<comment type="caution">
    <text evidence="8">The sequence shown here is derived from an EMBL/GenBank/DDBJ whole genome shotgun (WGS) entry which is preliminary data.</text>
</comment>
<feature type="domain" description="RmlD-like substrate binding" evidence="7">
    <location>
        <begin position="3"/>
        <end position="298"/>
    </location>
</feature>
<dbReference type="GO" id="GO:0008831">
    <property type="term" value="F:dTDP-4-dehydrorhamnose reductase activity"/>
    <property type="evidence" value="ECO:0007669"/>
    <property type="project" value="UniProtKB-EC"/>
</dbReference>
<evidence type="ECO:0000259" key="7">
    <source>
        <dbReference type="Pfam" id="PF04321"/>
    </source>
</evidence>